<sequence length="206" mass="22940">MVEILPIQADETKKGTARRDASEEGNKQGKAIPRGVVVLDGDGEPCRSCTSFRDWAAMTRKKIASPQSNEPPSTAATTTATSLPPDCPPDAEALGRSTWTLLHTIAATYPTAAPPEKQAEMKTFMNIFSRIYPCWVCAEDFQRWMERPENKLVPGQEGGHLGGRFSFGQWMCGAHNEVNRKLGKSEFDCRRYEERWRTGWAGGRCD</sequence>
<name>A0A317T1A6_9PEZI</name>
<comment type="subcellular location">
    <subcellularLocation>
        <location evidence="2">Mitochondrion intermembrane space</location>
    </subcellularLocation>
</comment>
<organism evidence="11 12">
    <name type="scientific">Tuber magnatum</name>
    <name type="common">white Piedmont truffle</name>
    <dbReference type="NCBI Taxonomy" id="42249"/>
    <lineage>
        <taxon>Eukaryota</taxon>
        <taxon>Fungi</taxon>
        <taxon>Dikarya</taxon>
        <taxon>Ascomycota</taxon>
        <taxon>Pezizomycotina</taxon>
        <taxon>Pezizomycetes</taxon>
        <taxon>Pezizales</taxon>
        <taxon>Tuberaceae</taxon>
        <taxon>Tuber</taxon>
    </lineage>
</organism>
<keyword evidence="7" id="KW-1015">Disulfide bond</keyword>
<keyword evidence="5 8" id="KW-0560">Oxidoreductase</keyword>
<dbReference type="AlphaFoldDB" id="A0A317T1A6"/>
<dbReference type="GO" id="GO:0016971">
    <property type="term" value="F:flavin-dependent sulfhydryl oxidase activity"/>
    <property type="evidence" value="ECO:0007669"/>
    <property type="project" value="InterPro"/>
</dbReference>
<dbReference type="SUPFAM" id="SSF69000">
    <property type="entry name" value="FAD-dependent thiol oxidase"/>
    <property type="match status" value="1"/>
</dbReference>
<accession>A0A317T1A6</accession>
<comment type="cofactor">
    <cofactor evidence="1 8">
        <name>FAD</name>
        <dbReference type="ChEBI" id="CHEBI:57692"/>
    </cofactor>
</comment>
<evidence type="ECO:0000256" key="8">
    <source>
        <dbReference type="RuleBase" id="RU371123"/>
    </source>
</evidence>
<dbReference type="PANTHER" id="PTHR12645">
    <property type="entry name" value="ALR/ERV"/>
    <property type="match status" value="1"/>
</dbReference>
<comment type="caution">
    <text evidence="11">The sequence shown here is derived from an EMBL/GenBank/DDBJ whole genome shotgun (WGS) entry which is preliminary data.</text>
</comment>
<dbReference type="GO" id="GO:0005758">
    <property type="term" value="C:mitochondrial intermembrane space"/>
    <property type="evidence" value="ECO:0007669"/>
    <property type="project" value="UniProtKB-SubCell"/>
</dbReference>
<dbReference type="Gene3D" id="1.20.120.310">
    <property type="entry name" value="ERV/ALR sulfhydryl oxidase domain"/>
    <property type="match status" value="1"/>
</dbReference>
<proteinExistence type="predicted"/>
<keyword evidence="4 8" id="KW-0274">FAD</keyword>
<dbReference type="InterPro" id="IPR017905">
    <property type="entry name" value="ERV/ALR_sulphydryl_oxidase"/>
</dbReference>
<keyword evidence="6" id="KW-0496">Mitochondrion</keyword>
<evidence type="ECO:0000256" key="2">
    <source>
        <dbReference type="ARBA" id="ARBA00004569"/>
    </source>
</evidence>
<evidence type="ECO:0000256" key="7">
    <source>
        <dbReference type="ARBA" id="ARBA00023157"/>
    </source>
</evidence>
<evidence type="ECO:0000256" key="1">
    <source>
        <dbReference type="ARBA" id="ARBA00001974"/>
    </source>
</evidence>
<evidence type="ECO:0000256" key="5">
    <source>
        <dbReference type="ARBA" id="ARBA00023002"/>
    </source>
</evidence>
<evidence type="ECO:0000313" key="11">
    <source>
        <dbReference type="EMBL" id="PWW80502.1"/>
    </source>
</evidence>
<evidence type="ECO:0000313" key="12">
    <source>
        <dbReference type="Proteomes" id="UP000246991"/>
    </source>
</evidence>
<evidence type="ECO:0000259" key="10">
    <source>
        <dbReference type="PROSITE" id="PS51324"/>
    </source>
</evidence>
<dbReference type="Proteomes" id="UP000246991">
    <property type="component" value="Unassembled WGS sequence"/>
</dbReference>
<comment type="catalytic activity">
    <reaction evidence="8">
        <text>2 R'C(R)SH + O2 = R'C(R)S-S(R)CR' + H2O2</text>
        <dbReference type="Rhea" id="RHEA:17357"/>
        <dbReference type="ChEBI" id="CHEBI:15379"/>
        <dbReference type="ChEBI" id="CHEBI:16240"/>
        <dbReference type="ChEBI" id="CHEBI:16520"/>
        <dbReference type="ChEBI" id="CHEBI:17412"/>
        <dbReference type="EC" id="1.8.3.2"/>
    </reaction>
</comment>
<dbReference type="EC" id="1.8.3.2" evidence="8"/>
<keyword evidence="12" id="KW-1185">Reference proteome</keyword>
<feature type="region of interest" description="Disordered" evidence="9">
    <location>
        <begin position="1"/>
        <end position="35"/>
    </location>
</feature>
<reference evidence="11 12" key="1">
    <citation type="submission" date="2018-03" db="EMBL/GenBank/DDBJ databases">
        <title>Genomes of Pezizomycetes fungi and the evolution of truffles.</title>
        <authorList>
            <person name="Murat C."/>
            <person name="Payen T."/>
            <person name="Noel B."/>
            <person name="Kuo A."/>
            <person name="Martin F.M."/>
        </authorList>
    </citation>
    <scope>NUCLEOTIDE SEQUENCE [LARGE SCALE GENOMIC DNA]</scope>
    <source>
        <strain evidence="11">091103-1</strain>
    </source>
</reference>
<dbReference type="Pfam" id="PF04777">
    <property type="entry name" value="Evr1_Alr"/>
    <property type="match status" value="1"/>
</dbReference>
<gene>
    <name evidence="11" type="ORF">C7212DRAFT_165478</name>
</gene>
<dbReference type="PANTHER" id="PTHR12645:SF0">
    <property type="entry name" value="FAD-LINKED SULFHYDRYL OXIDASE ALR"/>
    <property type="match status" value="1"/>
</dbReference>
<dbReference type="EMBL" id="PYWC01000002">
    <property type="protein sequence ID" value="PWW80502.1"/>
    <property type="molecule type" value="Genomic_DNA"/>
</dbReference>
<keyword evidence="3 8" id="KW-0285">Flavoprotein</keyword>
<feature type="compositionally biased region" description="Basic and acidic residues" evidence="9">
    <location>
        <begin position="10"/>
        <end position="27"/>
    </location>
</feature>
<evidence type="ECO:0000256" key="9">
    <source>
        <dbReference type="SAM" id="MobiDB-lite"/>
    </source>
</evidence>
<feature type="region of interest" description="Disordered" evidence="9">
    <location>
        <begin position="62"/>
        <end position="90"/>
    </location>
</feature>
<dbReference type="GO" id="GO:0050660">
    <property type="term" value="F:flavin adenine dinucleotide binding"/>
    <property type="evidence" value="ECO:0007669"/>
    <property type="project" value="TreeGrafter"/>
</dbReference>
<protein>
    <recommendedName>
        <fullName evidence="8">Sulfhydryl oxidase</fullName>
        <ecNumber evidence="8">1.8.3.2</ecNumber>
    </recommendedName>
</protein>
<evidence type="ECO:0000256" key="4">
    <source>
        <dbReference type="ARBA" id="ARBA00022827"/>
    </source>
</evidence>
<dbReference type="Gene3D" id="4.10.320.60">
    <property type="match status" value="1"/>
</dbReference>
<dbReference type="FunFam" id="1.20.120.310:FF:000003">
    <property type="entry name" value="Sulfhydryl oxidase"/>
    <property type="match status" value="1"/>
</dbReference>
<evidence type="ECO:0000256" key="3">
    <source>
        <dbReference type="ARBA" id="ARBA00022630"/>
    </source>
</evidence>
<dbReference type="InterPro" id="IPR036774">
    <property type="entry name" value="ERV/ALR_sulphydryl_oxid_sf"/>
</dbReference>
<evidence type="ECO:0000256" key="6">
    <source>
        <dbReference type="ARBA" id="ARBA00023128"/>
    </source>
</evidence>
<dbReference type="PROSITE" id="PS51324">
    <property type="entry name" value="ERV_ALR"/>
    <property type="match status" value="1"/>
</dbReference>
<dbReference type="OrthoDB" id="17199at2759"/>
<dbReference type="InterPro" id="IPR039799">
    <property type="entry name" value="ALR/ERV"/>
</dbReference>
<dbReference type="STRING" id="42249.A0A317T1A6"/>
<feature type="domain" description="ERV/ALR sulfhydryl oxidase" evidence="10">
    <location>
        <begin position="87"/>
        <end position="196"/>
    </location>
</feature>